<keyword evidence="6" id="KW-1185">Reference proteome</keyword>
<dbReference type="AlphaFoldDB" id="A0A172YGC7"/>
<organism evidence="5 6">
    <name type="scientific">Halotalea alkalilenta</name>
    <dbReference type="NCBI Taxonomy" id="376489"/>
    <lineage>
        <taxon>Bacteria</taxon>
        <taxon>Pseudomonadati</taxon>
        <taxon>Pseudomonadota</taxon>
        <taxon>Gammaproteobacteria</taxon>
        <taxon>Oceanospirillales</taxon>
        <taxon>Halomonadaceae</taxon>
        <taxon>Halotalea</taxon>
    </lineage>
</organism>
<keyword evidence="1" id="KW-0378">Hydrolase</keyword>
<dbReference type="InterPro" id="IPR018550">
    <property type="entry name" value="Lipid-A_deacylase-rel"/>
</dbReference>
<dbReference type="KEGG" id="haa:A5892_13250"/>
<sequence>MHPAFSLGIAALACLPWVSTFAGSMTIAPGITGQSDATLRLAYGRAWDNRWLQSQRGELSGYWDLGLTYWEEGEAAPDRYSISFSPVFVYRFNADGFTPFIEAGIGAAAFSGTQVGDRDLGSRLAFEDRIGAGVEFAVHHVIGIRAMHYSNADLARPNQGIESYSLYYRYSF</sequence>
<dbReference type="Gene3D" id="2.40.160.20">
    <property type="match status" value="1"/>
</dbReference>
<dbReference type="STRING" id="376489.A5892_13250"/>
<dbReference type="Proteomes" id="UP000077875">
    <property type="component" value="Chromosome"/>
</dbReference>
<keyword evidence="1" id="KW-0998">Cell outer membrane</keyword>
<keyword evidence="1" id="KW-0472">Membrane</keyword>
<evidence type="ECO:0000256" key="4">
    <source>
        <dbReference type="SAM" id="SignalP"/>
    </source>
</evidence>
<comment type="catalytic activity">
    <reaction evidence="1">
        <text>a 3-(acyloxy)acyl derivative of bacterial toxin + H2O = a 3-hydroxyacyl derivative of bacterial toxin + a fatty acid + H(+)</text>
        <dbReference type="Rhea" id="RHEA:12032"/>
        <dbReference type="ChEBI" id="CHEBI:15377"/>
        <dbReference type="ChEBI" id="CHEBI:15378"/>
        <dbReference type="ChEBI" id="CHEBI:28868"/>
        <dbReference type="ChEBI" id="CHEBI:136853"/>
        <dbReference type="ChEBI" id="CHEBI:140675"/>
        <dbReference type="EC" id="3.1.1.77"/>
    </reaction>
</comment>
<reference evidence="5 6" key="1">
    <citation type="submission" date="2016-04" db="EMBL/GenBank/DDBJ databases">
        <title>Complete Genome Sequence of Halotalea alkalilenta IHB B 13600.</title>
        <authorList>
            <person name="Swarnkar M.K."/>
            <person name="Sharma A."/>
            <person name="Kaushal K."/>
            <person name="Soni R."/>
            <person name="Rana S."/>
            <person name="Singh A.K."/>
            <person name="Gulati A."/>
        </authorList>
    </citation>
    <scope>NUCLEOTIDE SEQUENCE [LARGE SCALE GENOMIC DNA]</scope>
    <source>
        <strain evidence="5 6">IHB B 13600</strain>
    </source>
</reference>
<evidence type="ECO:0000256" key="3">
    <source>
        <dbReference type="PIRSR" id="PIRSR029681-2"/>
    </source>
</evidence>
<keyword evidence="4" id="KW-0732">Signal</keyword>
<dbReference type="PIRSF" id="PIRSF029681">
    <property type="entry name" value="PagL"/>
    <property type="match status" value="1"/>
</dbReference>
<proteinExistence type="inferred from homology"/>
<feature type="active site" description="Charge relay system" evidence="2">
    <location>
        <position position="148"/>
    </location>
</feature>
<feature type="signal peptide" evidence="4">
    <location>
        <begin position="1"/>
        <end position="22"/>
    </location>
</feature>
<dbReference type="RefSeq" id="WP_064123210.1">
    <property type="nucleotide sequence ID" value="NZ_CP015243.1"/>
</dbReference>
<dbReference type="GO" id="GO:0050528">
    <property type="term" value="F:acyloxyacyl hydrolase activity"/>
    <property type="evidence" value="ECO:0007669"/>
    <property type="project" value="UniProtKB-EC"/>
</dbReference>
<feature type="site" description="Critical for activity" evidence="3">
    <location>
        <position position="151"/>
    </location>
</feature>
<accession>A0A172YGC7</accession>
<gene>
    <name evidence="5" type="ORF">A5892_13250</name>
</gene>
<evidence type="ECO:0000256" key="1">
    <source>
        <dbReference type="PIRNR" id="PIRNR029681"/>
    </source>
</evidence>
<name>A0A172YGC7_9GAMM</name>
<feature type="active site" description="Charge relay system" evidence="2">
    <location>
        <position position="162"/>
    </location>
</feature>
<comment type="subcellular location">
    <subcellularLocation>
        <location evidence="1">Cell outer membrane</location>
        <topology evidence="1">Multi-pass membrane protein</topology>
    </subcellularLocation>
</comment>
<dbReference type="SUPFAM" id="SSF56925">
    <property type="entry name" value="OMPA-like"/>
    <property type="match status" value="1"/>
</dbReference>
<dbReference type="InterPro" id="IPR011250">
    <property type="entry name" value="OMP/PagP_B-barrel"/>
</dbReference>
<dbReference type="EMBL" id="CP015243">
    <property type="protein sequence ID" value="ANF58318.1"/>
    <property type="molecule type" value="Genomic_DNA"/>
</dbReference>
<protein>
    <recommendedName>
        <fullName evidence="1">Lipid A deacylase</fullName>
        <ecNumber evidence="1">3.1.1.77</ecNumber>
    </recommendedName>
    <alternativeName>
        <fullName evidence="1">LPS 3-O-deacylase</fullName>
    </alternativeName>
    <alternativeName>
        <fullName evidence="1">Outer membrane enzyme</fullName>
    </alternativeName>
</protein>
<evidence type="ECO:0000256" key="2">
    <source>
        <dbReference type="PIRSR" id="PIRSR029681-1"/>
    </source>
</evidence>
<dbReference type="EC" id="3.1.1.77" evidence="1"/>
<evidence type="ECO:0000313" key="6">
    <source>
        <dbReference type="Proteomes" id="UP000077875"/>
    </source>
</evidence>
<evidence type="ECO:0000313" key="5">
    <source>
        <dbReference type="EMBL" id="ANF58318.1"/>
    </source>
</evidence>
<feature type="active site" description="Charge relay system" evidence="2">
    <location>
        <position position="150"/>
    </location>
</feature>
<feature type="chain" id="PRO_5008004683" description="Lipid A deacylase" evidence="4">
    <location>
        <begin position="23"/>
        <end position="172"/>
    </location>
</feature>
<comment type="function">
    <text evidence="1">Has lipid A 3-O-deacylase activity. Hydrolyzes the ester bond at the 3 position of lipid A, a bioactive component of lipopolysaccharide (LPS), thereby releasing the primary fatty acyl moiety.</text>
</comment>
<dbReference type="GO" id="GO:0009279">
    <property type="term" value="C:cell outer membrane"/>
    <property type="evidence" value="ECO:0007669"/>
    <property type="project" value="UniProtKB-SubCell"/>
</dbReference>
<comment type="similarity">
    <text evidence="1">Belongs to the PagL family.</text>
</comment>
<dbReference type="Pfam" id="PF09411">
    <property type="entry name" value="PagL"/>
    <property type="match status" value="1"/>
</dbReference>
<comment type="subunit">
    <text evidence="1">Homodimer.</text>
</comment>